<dbReference type="Proteomes" id="UP000624709">
    <property type="component" value="Unassembled WGS sequence"/>
</dbReference>
<sequence>MRQRHEFALVEPARADPHLAGPAAARRMDGRHPASLESGRKVVQERLPGGRKSAAGVSKSSQKAHWVRDRCSAGGPLGERPPDGSLAAG</sequence>
<organism evidence="2 3">
    <name type="scientific">Actinoplanes palleronii</name>
    <dbReference type="NCBI Taxonomy" id="113570"/>
    <lineage>
        <taxon>Bacteria</taxon>
        <taxon>Bacillati</taxon>
        <taxon>Actinomycetota</taxon>
        <taxon>Actinomycetes</taxon>
        <taxon>Micromonosporales</taxon>
        <taxon>Micromonosporaceae</taxon>
        <taxon>Actinoplanes</taxon>
    </lineage>
</organism>
<accession>A0ABQ4B336</accession>
<keyword evidence="3" id="KW-1185">Reference proteome</keyword>
<evidence type="ECO:0000256" key="1">
    <source>
        <dbReference type="SAM" id="MobiDB-lite"/>
    </source>
</evidence>
<comment type="caution">
    <text evidence="2">The sequence shown here is derived from an EMBL/GenBank/DDBJ whole genome shotgun (WGS) entry which is preliminary data.</text>
</comment>
<feature type="region of interest" description="Disordered" evidence="1">
    <location>
        <begin position="1"/>
        <end position="89"/>
    </location>
</feature>
<reference evidence="2 3" key="1">
    <citation type="submission" date="2021-01" db="EMBL/GenBank/DDBJ databases">
        <title>Whole genome shotgun sequence of Actinoplanes palleronii NBRC 14916.</title>
        <authorList>
            <person name="Komaki H."/>
            <person name="Tamura T."/>
        </authorList>
    </citation>
    <scope>NUCLEOTIDE SEQUENCE [LARGE SCALE GENOMIC DNA]</scope>
    <source>
        <strain evidence="2 3">NBRC 14916</strain>
    </source>
</reference>
<evidence type="ECO:0000313" key="2">
    <source>
        <dbReference type="EMBL" id="GIE65063.1"/>
    </source>
</evidence>
<feature type="compositionally biased region" description="Basic and acidic residues" evidence="1">
    <location>
        <begin position="1"/>
        <end position="17"/>
    </location>
</feature>
<name>A0ABQ4B336_9ACTN</name>
<gene>
    <name evidence="2" type="ORF">Apa02nite_011710</name>
</gene>
<feature type="compositionally biased region" description="Basic and acidic residues" evidence="1">
    <location>
        <begin position="26"/>
        <end position="44"/>
    </location>
</feature>
<dbReference type="EMBL" id="BOMS01000015">
    <property type="protein sequence ID" value="GIE65063.1"/>
    <property type="molecule type" value="Genomic_DNA"/>
</dbReference>
<proteinExistence type="predicted"/>
<evidence type="ECO:0000313" key="3">
    <source>
        <dbReference type="Proteomes" id="UP000624709"/>
    </source>
</evidence>
<protein>
    <submittedName>
        <fullName evidence="2">Uncharacterized protein</fullName>
    </submittedName>
</protein>